<sequence>MKTAYVLMAHGSPDTQWQQPFQELEAHLKQRAEARVEMAYMELCDPLLEDTIANLDKEGFERIDILPLFFAVGRHLRKDVPAQIEAMSERHPGLSIQLMPPVGQHPAFTDALIRIIEEGIGGQNVD</sequence>
<dbReference type="SUPFAM" id="SSF53800">
    <property type="entry name" value="Chelatase"/>
    <property type="match status" value="1"/>
</dbReference>
<keyword evidence="2" id="KW-0456">Lyase</keyword>
<dbReference type="RefSeq" id="WP_251595388.1">
    <property type="nucleotide sequence ID" value="NZ_JAMLJI010000005.1"/>
</dbReference>
<accession>A0ABU1GZB6</accession>
<gene>
    <name evidence="3" type="ORF">QC825_14040</name>
</gene>
<dbReference type="EMBL" id="JARWAO010000009">
    <property type="protein sequence ID" value="MDR5897190.1"/>
    <property type="molecule type" value="Genomic_DNA"/>
</dbReference>
<keyword evidence="4" id="KW-1185">Reference proteome</keyword>
<dbReference type="InterPro" id="IPR002762">
    <property type="entry name" value="CbiX-like"/>
</dbReference>
<dbReference type="Gene3D" id="3.40.50.1400">
    <property type="match status" value="1"/>
</dbReference>
<dbReference type="InterPro" id="IPR050963">
    <property type="entry name" value="Sirohydro_Cobaltochel/CbiX"/>
</dbReference>
<dbReference type="CDD" id="cd03416">
    <property type="entry name" value="CbiX_SirB_N"/>
    <property type="match status" value="1"/>
</dbReference>
<evidence type="ECO:0000256" key="1">
    <source>
        <dbReference type="ARBA" id="ARBA00022723"/>
    </source>
</evidence>
<proteinExistence type="predicted"/>
<dbReference type="Proteomes" id="UP001269375">
    <property type="component" value="Unassembled WGS sequence"/>
</dbReference>
<evidence type="ECO:0000313" key="4">
    <source>
        <dbReference type="Proteomes" id="UP001269375"/>
    </source>
</evidence>
<comment type="caution">
    <text evidence="3">The sequence shown here is derived from an EMBL/GenBank/DDBJ whole genome shotgun (WGS) entry which is preliminary data.</text>
</comment>
<dbReference type="PANTHER" id="PTHR33542:SF3">
    <property type="entry name" value="SIROHYDROCHLORIN FERROCHELATASE, CHLOROPLASTIC"/>
    <property type="match status" value="1"/>
</dbReference>
<keyword evidence="1" id="KW-0479">Metal-binding</keyword>
<name>A0ABU1GZB6_9GAMM</name>
<evidence type="ECO:0000313" key="3">
    <source>
        <dbReference type="EMBL" id="MDR5897190.1"/>
    </source>
</evidence>
<evidence type="ECO:0000256" key="2">
    <source>
        <dbReference type="ARBA" id="ARBA00023239"/>
    </source>
</evidence>
<dbReference type="PANTHER" id="PTHR33542">
    <property type="entry name" value="SIROHYDROCHLORIN FERROCHELATASE, CHLOROPLASTIC"/>
    <property type="match status" value="1"/>
</dbReference>
<reference evidence="3 4" key="1">
    <citation type="submission" date="2023-04" db="EMBL/GenBank/DDBJ databases">
        <title>A long-awaited taxogenomic arrangement of the family Halomonadaceae.</title>
        <authorList>
            <person name="De La Haba R."/>
            <person name="Chuvochina M."/>
            <person name="Wittouck S."/>
            <person name="Arahal D.R."/>
            <person name="Sanchez-Porro C."/>
            <person name="Hugenholtz P."/>
            <person name="Ventosa A."/>
        </authorList>
    </citation>
    <scope>NUCLEOTIDE SEQUENCE [LARGE SCALE GENOMIC DNA]</scope>
    <source>
        <strain evidence="3 4">DSM 22428</strain>
    </source>
</reference>
<dbReference type="Pfam" id="PF01903">
    <property type="entry name" value="CbiX"/>
    <property type="match status" value="1"/>
</dbReference>
<organism evidence="3 4">
    <name type="scientific">Larsenimonas suaedae</name>
    <dbReference type="NCBI Taxonomy" id="1851019"/>
    <lineage>
        <taxon>Bacteria</taxon>
        <taxon>Pseudomonadati</taxon>
        <taxon>Pseudomonadota</taxon>
        <taxon>Gammaproteobacteria</taxon>
        <taxon>Oceanospirillales</taxon>
        <taxon>Halomonadaceae</taxon>
        <taxon>Larsenimonas</taxon>
    </lineage>
</organism>
<protein>
    <submittedName>
        <fullName evidence="3">CbiX/SirB N-terminal domain-containing protein</fullName>
    </submittedName>
</protein>